<gene>
    <name evidence="1" type="ORF">CEXT_617591</name>
</gene>
<dbReference type="EMBL" id="BPLR01005117">
    <property type="protein sequence ID" value="GIX99935.1"/>
    <property type="molecule type" value="Genomic_DNA"/>
</dbReference>
<dbReference type="Proteomes" id="UP001054945">
    <property type="component" value="Unassembled WGS sequence"/>
</dbReference>
<reference evidence="1 2" key="1">
    <citation type="submission" date="2021-06" db="EMBL/GenBank/DDBJ databases">
        <title>Caerostris extrusa draft genome.</title>
        <authorList>
            <person name="Kono N."/>
            <person name="Arakawa K."/>
        </authorList>
    </citation>
    <scope>NUCLEOTIDE SEQUENCE [LARGE SCALE GENOMIC DNA]</scope>
</reference>
<organism evidence="1 2">
    <name type="scientific">Caerostris extrusa</name>
    <name type="common">Bark spider</name>
    <name type="synonym">Caerostris bankana</name>
    <dbReference type="NCBI Taxonomy" id="172846"/>
    <lineage>
        <taxon>Eukaryota</taxon>
        <taxon>Metazoa</taxon>
        <taxon>Ecdysozoa</taxon>
        <taxon>Arthropoda</taxon>
        <taxon>Chelicerata</taxon>
        <taxon>Arachnida</taxon>
        <taxon>Araneae</taxon>
        <taxon>Araneomorphae</taxon>
        <taxon>Entelegynae</taxon>
        <taxon>Araneoidea</taxon>
        <taxon>Araneidae</taxon>
        <taxon>Caerostris</taxon>
    </lineage>
</organism>
<dbReference type="AlphaFoldDB" id="A0AAV4PVH5"/>
<protein>
    <submittedName>
        <fullName evidence="1">Uncharacterized protein</fullName>
    </submittedName>
</protein>
<evidence type="ECO:0000313" key="1">
    <source>
        <dbReference type="EMBL" id="GIX99935.1"/>
    </source>
</evidence>
<keyword evidence="2" id="KW-1185">Reference proteome</keyword>
<comment type="caution">
    <text evidence="1">The sequence shown here is derived from an EMBL/GenBank/DDBJ whole genome shotgun (WGS) entry which is preliminary data.</text>
</comment>
<evidence type="ECO:0000313" key="2">
    <source>
        <dbReference type="Proteomes" id="UP001054945"/>
    </source>
</evidence>
<accession>A0AAV4PVH5</accession>
<name>A0AAV4PVH5_CAEEX</name>
<sequence length="105" mass="12575">MKCRKTICLKQILTIAFKINIERLQLPTDYQQFQNKMYNTAYIAFLNEEFKYLLLKQFPLETFSDRPHCNLQRTCSLCLGYQYLADAQKHSPQYTMFCRGCRGKR</sequence>
<proteinExistence type="predicted"/>